<dbReference type="PANTHER" id="PTHR37318">
    <property type="entry name" value="BSL7504 PROTEIN"/>
    <property type="match status" value="1"/>
</dbReference>
<dbReference type="OrthoDB" id="9800369at2"/>
<feature type="domain" description="Winged helix DNA-binding" evidence="1">
    <location>
        <begin position="14"/>
        <end position="92"/>
    </location>
</feature>
<protein>
    <submittedName>
        <fullName evidence="2">Winged helix DNA-binding domain-containing protein</fullName>
    </submittedName>
</protein>
<proteinExistence type="predicted"/>
<dbReference type="InterPro" id="IPR027395">
    <property type="entry name" value="WH_DNA-bd_dom"/>
</dbReference>
<dbReference type="InterPro" id="IPR036390">
    <property type="entry name" value="WH_DNA-bd_sf"/>
</dbReference>
<keyword evidence="3" id="KW-1185">Reference proteome</keyword>
<reference evidence="2 3" key="1">
    <citation type="submission" date="2016-11" db="EMBL/GenBank/DDBJ databases">
        <authorList>
            <person name="Jaros S."/>
            <person name="Januszkiewicz K."/>
            <person name="Wedrychowicz H."/>
        </authorList>
    </citation>
    <scope>NUCLEOTIDE SEQUENCE [LARGE SCALE GENOMIC DNA]</scope>
    <source>
        <strain evidence="2 3">DSM 14809</strain>
    </source>
</reference>
<organism evidence="2 3">
    <name type="scientific">Pseudobutyrivibrio xylanivorans DSM 14809</name>
    <dbReference type="NCBI Taxonomy" id="1123012"/>
    <lineage>
        <taxon>Bacteria</taxon>
        <taxon>Bacillati</taxon>
        <taxon>Bacillota</taxon>
        <taxon>Clostridia</taxon>
        <taxon>Lachnospirales</taxon>
        <taxon>Lachnospiraceae</taxon>
        <taxon>Pseudobutyrivibrio</taxon>
    </lineage>
</organism>
<dbReference type="Proteomes" id="UP000184185">
    <property type="component" value="Unassembled WGS sequence"/>
</dbReference>
<dbReference type="EMBL" id="FQYQ01000022">
    <property type="protein sequence ID" value="SHJ44246.1"/>
    <property type="molecule type" value="Genomic_DNA"/>
</dbReference>
<dbReference type="Gene3D" id="1.10.10.10">
    <property type="entry name" value="Winged helix-like DNA-binding domain superfamily/Winged helix DNA-binding domain"/>
    <property type="match status" value="1"/>
</dbReference>
<dbReference type="Pfam" id="PF13601">
    <property type="entry name" value="HTH_34"/>
    <property type="match status" value="1"/>
</dbReference>
<dbReference type="AlphaFoldDB" id="A0A1M6JBY2"/>
<accession>A0A1M6JBY2</accession>
<evidence type="ECO:0000313" key="2">
    <source>
        <dbReference type="EMBL" id="SHJ44246.1"/>
    </source>
</evidence>
<dbReference type="InterPro" id="IPR036388">
    <property type="entry name" value="WH-like_DNA-bd_sf"/>
</dbReference>
<sequence length="98" mass="11030">MEINTIPEAFQTKLRLAVLSALLTGTKSFKELKEITSATDGNLGIQLNKLSELQYLTIEKAFVNNKPLTTYTITEFGRAQFKEYVELLESLLSNSIDK</sequence>
<keyword evidence="2" id="KW-0238">DNA-binding</keyword>
<dbReference type="GO" id="GO:0003677">
    <property type="term" value="F:DNA binding"/>
    <property type="evidence" value="ECO:0007669"/>
    <property type="project" value="UniProtKB-KW"/>
</dbReference>
<dbReference type="RefSeq" id="WP_072918692.1">
    <property type="nucleotide sequence ID" value="NZ_FQYQ01000022.1"/>
</dbReference>
<evidence type="ECO:0000259" key="1">
    <source>
        <dbReference type="Pfam" id="PF13601"/>
    </source>
</evidence>
<name>A0A1M6JBY2_PSEXY</name>
<dbReference type="PANTHER" id="PTHR37318:SF1">
    <property type="entry name" value="BSL7504 PROTEIN"/>
    <property type="match status" value="1"/>
</dbReference>
<dbReference type="SUPFAM" id="SSF46785">
    <property type="entry name" value="Winged helix' DNA-binding domain"/>
    <property type="match status" value="1"/>
</dbReference>
<evidence type="ECO:0000313" key="3">
    <source>
        <dbReference type="Proteomes" id="UP000184185"/>
    </source>
</evidence>
<gene>
    <name evidence="2" type="ORF">SAMN02745725_02564</name>
</gene>